<evidence type="ECO:0000256" key="1">
    <source>
        <dbReference type="ARBA" id="ARBA00022490"/>
    </source>
</evidence>
<proteinExistence type="inferred from homology"/>
<comment type="caution">
    <text evidence="6">The sequence shown here is derived from an EMBL/GenBank/DDBJ whole genome shotgun (WGS) entry which is preliminary data.</text>
</comment>
<keyword evidence="2 5" id="KW-0132">Cell division</keyword>
<dbReference type="AlphaFoldDB" id="A0A0B8NWT9"/>
<organism evidence="6 7">
    <name type="scientific">Vibrio ishigakensis</name>
    <dbReference type="NCBI Taxonomy" id="1481914"/>
    <lineage>
        <taxon>Bacteria</taxon>
        <taxon>Pseudomonadati</taxon>
        <taxon>Pseudomonadota</taxon>
        <taxon>Gammaproteobacteria</taxon>
        <taxon>Vibrionales</taxon>
        <taxon>Vibrionaceae</taxon>
        <taxon>Vibrio</taxon>
    </lineage>
</organism>
<protein>
    <recommendedName>
        <fullName evidence="5">Cell division protein ZapD</fullName>
    </recommendedName>
    <alternativeName>
        <fullName evidence="5">Z ring-associated protein D</fullName>
    </alternativeName>
</protein>
<dbReference type="Gene3D" id="2.60.440.10">
    <property type="entry name" value="YacF-like domains"/>
    <property type="match status" value="1"/>
</dbReference>
<comment type="similarity">
    <text evidence="5">Belongs to the ZapD family.</text>
</comment>
<gene>
    <name evidence="5" type="primary">zapD</name>
    <name evidence="6" type="ORF">JCM19231_482</name>
</gene>
<evidence type="ECO:0000256" key="2">
    <source>
        <dbReference type="ARBA" id="ARBA00022618"/>
    </source>
</evidence>
<dbReference type="GO" id="GO:0000917">
    <property type="term" value="P:division septum assembly"/>
    <property type="evidence" value="ECO:0007669"/>
    <property type="project" value="UniProtKB-KW"/>
</dbReference>
<dbReference type="InterPro" id="IPR027462">
    <property type="entry name" value="ZapD_C"/>
</dbReference>
<dbReference type="GO" id="GO:0043093">
    <property type="term" value="P:FtsZ-dependent cytokinesis"/>
    <property type="evidence" value="ECO:0007669"/>
    <property type="project" value="UniProtKB-UniRule"/>
</dbReference>
<dbReference type="Gene3D" id="1.10.3900.10">
    <property type="entry name" value="YacF-like"/>
    <property type="match status" value="1"/>
</dbReference>
<keyword evidence="1 5" id="KW-0963">Cytoplasm</keyword>
<evidence type="ECO:0000256" key="3">
    <source>
        <dbReference type="ARBA" id="ARBA00023210"/>
    </source>
</evidence>
<sequence>MESEAQLKSRMLSMTIQKYEHPLNEKSRTYLRIESLLRQAQQCATFSDPQHYQVLFRSIFDLLDIFEQIQLKPELLKDLDKLKLTYSNWLNVPGVDQKRLQGLLKELDMVHGEIIKAQRFGTLLKEDRFLASIRQRFNLPGGACCFDLPALHFWLHQPLEKRMTDAQRWLSSLAPLNHGLQQWLNLTRSSSQMKPQIARGGFFQSDAEEANMVRLQFSQDYGVYPMVSGHKNRFVIKFINFETGQASNQDIEFELAVCS</sequence>
<dbReference type="Proteomes" id="UP000031671">
    <property type="component" value="Unassembled WGS sequence"/>
</dbReference>
<comment type="function">
    <text evidence="5">Cell division factor that enhances FtsZ-ring assembly. Directly interacts with FtsZ and promotes bundling of FtsZ protofilaments, with a reduction in FtsZ GTPase activity.</text>
</comment>
<dbReference type="PANTHER" id="PTHR39455">
    <property type="entry name" value="CELL DIVISION PROTEIN ZAPD"/>
    <property type="match status" value="1"/>
</dbReference>
<dbReference type="GO" id="GO:0032153">
    <property type="term" value="C:cell division site"/>
    <property type="evidence" value="ECO:0007669"/>
    <property type="project" value="TreeGrafter"/>
</dbReference>
<dbReference type="HAMAP" id="MF_01092">
    <property type="entry name" value="ZapD"/>
    <property type="match status" value="1"/>
</dbReference>
<dbReference type="NCBIfam" id="NF003655">
    <property type="entry name" value="PRK05287.1-3"/>
    <property type="match status" value="1"/>
</dbReference>
<dbReference type="InterPro" id="IPR036268">
    <property type="entry name" value="ZapD_sf"/>
</dbReference>
<dbReference type="EMBL" id="BBRZ01000011">
    <property type="protein sequence ID" value="GAM55209.1"/>
    <property type="molecule type" value="Genomic_DNA"/>
</dbReference>
<evidence type="ECO:0000256" key="5">
    <source>
        <dbReference type="HAMAP-Rule" id="MF_01092"/>
    </source>
</evidence>
<evidence type="ECO:0000313" key="7">
    <source>
        <dbReference type="Proteomes" id="UP000031671"/>
    </source>
</evidence>
<reference evidence="6 7" key="2">
    <citation type="submission" date="2015-01" db="EMBL/GenBank/DDBJ databases">
        <authorList>
            <consortium name="NBRP consortium"/>
            <person name="Sawabe T."/>
            <person name="Meirelles P."/>
            <person name="Feng G."/>
            <person name="Sayaka M."/>
            <person name="Hattori M."/>
            <person name="Ohkuma M."/>
        </authorList>
    </citation>
    <scope>NUCLEOTIDE SEQUENCE [LARGE SCALE GENOMIC DNA]</scope>
    <source>
        <strain evidence="7">JCM 19231</strain>
    </source>
</reference>
<reference evidence="6 7" key="1">
    <citation type="submission" date="2015-01" db="EMBL/GenBank/DDBJ databases">
        <title>Vibrio sp. C1 JCM 19231 whole genome shotgun sequence.</title>
        <authorList>
            <person name="Sawabe T."/>
            <person name="Meirelles P."/>
            <person name="Feng G."/>
            <person name="Sayaka M."/>
            <person name="Hattori M."/>
            <person name="Ohkuma M."/>
        </authorList>
    </citation>
    <scope>NUCLEOTIDE SEQUENCE [LARGE SCALE GENOMIC DNA]</scope>
    <source>
        <strain evidence="7">JCM 19231</strain>
    </source>
</reference>
<evidence type="ECO:0000256" key="4">
    <source>
        <dbReference type="ARBA" id="ARBA00023306"/>
    </source>
</evidence>
<dbReference type="Pfam" id="PF07072">
    <property type="entry name" value="ZapD"/>
    <property type="match status" value="1"/>
</dbReference>
<comment type="subunit">
    <text evidence="5">Interacts with FtsZ.</text>
</comment>
<evidence type="ECO:0000313" key="6">
    <source>
        <dbReference type="EMBL" id="GAM55209.1"/>
    </source>
</evidence>
<dbReference type="InterPro" id="IPR009777">
    <property type="entry name" value="ZapD"/>
</dbReference>
<comment type="subcellular location">
    <subcellularLocation>
        <location evidence="5">Cytoplasm</location>
    </subcellularLocation>
    <text evidence="5">Localizes to mid-cell in an FtsZ-dependent manner.</text>
</comment>
<keyword evidence="3 5" id="KW-0717">Septation</keyword>
<accession>A0A0B8NWT9</accession>
<keyword evidence="4 5" id="KW-0131">Cell cycle</keyword>
<name>A0A0B8NWT9_9VIBR</name>
<dbReference type="SUPFAM" id="SSF160950">
    <property type="entry name" value="YacF-like"/>
    <property type="match status" value="1"/>
</dbReference>
<dbReference type="GO" id="GO:0005737">
    <property type="term" value="C:cytoplasm"/>
    <property type="evidence" value="ECO:0007669"/>
    <property type="project" value="UniProtKB-SubCell"/>
</dbReference>
<keyword evidence="7" id="KW-1185">Reference proteome</keyword>
<dbReference type="PANTHER" id="PTHR39455:SF1">
    <property type="entry name" value="CELL DIVISION PROTEIN ZAPD"/>
    <property type="match status" value="1"/>
</dbReference>